<proteinExistence type="predicted"/>
<evidence type="ECO:0000256" key="6">
    <source>
        <dbReference type="SAM" id="Phobius"/>
    </source>
</evidence>
<evidence type="ECO:0000259" key="7">
    <source>
        <dbReference type="PROSITE" id="PS50850"/>
    </source>
</evidence>
<sequence>MSGVAPMGRRQPGAREGAVLLLGSSLTIVGSVMVAPVLPKMMAEFAPTHPHAELWVPLAITGPALAIALFAPVAGWLADRVGRKPMLVVATLLYAILGALPAQLEALMGVVAVRLAFGVAEAMVMTGCSTLIADYWRGEQRLRYVNGQVITIGLVGAIFFALGGMLGETSWRTPFYLYLLPLLLVPFMLRVLWEPSLARQQAPDQAPGEGRVDVAALVAGCVLIGLGMVLCFVVTIQTPAILVGLGVTSSTLIGLCAGWALLASLLGALLWPWARRALGLHGCNGLLLLLLAAGLWILAEAPDYKGVLLAVTLHGIGAGMLVPNAMAPVMSALTPRTRGRGMGLFTGCLYIGQFVSPLVVGLAADIGGDLTHAILLLAALAALYALGWGGVALRGRAGLAATRHDRSPS</sequence>
<evidence type="ECO:0000313" key="8">
    <source>
        <dbReference type="EMBL" id="XCJ79454.1"/>
    </source>
</evidence>
<feature type="transmembrane region" description="Helical" evidence="6">
    <location>
        <begin position="110"/>
        <end position="132"/>
    </location>
</feature>
<dbReference type="PANTHER" id="PTHR43124">
    <property type="entry name" value="PURINE EFFLUX PUMP PBUE"/>
    <property type="match status" value="1"/>
</dbReference>
<comment type="subcellular location">
    <subcellularLocation>
        <location evidence="1">Cell membrane</location>
        <topology evidence="1">Multi-pass membrane protein</topology>
    </subcellularLocation>
</comment>
<dbReference type="PROSITE" id="PS50850">
    <property type="entry name" value="MFS"/>
    <property type="match status" value="1"/>
</dbReference>
<dbReference type="PROSITE" id="PS00216">
    <property type="entry name" value="SUGAR_TRANSPORT_1"/>
    <property type="match status" value="1"/>
</dbReference>
<dbReference type="GO" id="GO:0005886">
    <property type="term" value="C:plasma membrane"/>
    <property type="evidence" value="ECO:0007669"/>
    <property type="project" value="UniProtKB-SubCell"/>
</dbReference>
<feature type="transmembrane region" description="Helical" evidence="6">
    <location>
        <begin position="58"/>
        <end position="78"/>
    </location>
</feature>
<feature type="transmembrane region" description="Helical" evidence="6">
    <location>
        <begin position="343"/>
        <end position="364"/>
    </location>
</feature>
<dbReference type="PANTHER" id="PTHR43124:SF3">
    <property type="entry name" value="CHLORAMPHENICOL EFFLUX PUMP RV0191"/>
    <property type="match status" value="1"/>
</dbReference>
<gene>
    <name evidence="8" type="ORF">ABV408_18730</name>
</gene>
<evidence type="ECO:0000256" key="4">
    <source>
        <dbReference type="ARBA" id="ARBA00022989"/>
    </source>
</evidence>
<dbReference type="CDD" id="cd17473">
    <property type="entry name" value="MFS_arabinose_efflux_permease_like"/>
    <property type="match status" value="1"/>
</dbReference>
<dbReference type="InterPro" id="IPR020846">
    <property type="entry name" value="MFS_dom"/>
</dbReference>
<keyword evidence="3 6" id="KW-0812">Transmembrane</keyword>
<name>A0AB74UD55_9GAMM</name>
<feature type="transmembrane region" description="Helical" evidence="6">
    <location>
        <begin position="304"/>
        <end position="322"/>
    </location>
</feature>
<dbReference type="EMBL" id="CP159578">
    <property type="protein sequence ID" value="XCJ79454.1"/>
    <property type="molecule type" value="Genomic_DNA"/>
</dbReference>
<feature type="transmembrane region" description="Helical" evidence="6">
    <location>
        <begin position="175"/>
        <end position="193"/>
    </location>
</feature>
<accession>A0AB74UD55</accession>
<dbReference type="RefSeq" id="WP_353980387.1">
    <property type="nucleotide sequence ID" value="NZ_CP159578.1"/>
</dbReference>
<reference evidence="8" key="1">
    <citation type="submission" date="2024-06" db="EMBL/GenBank/DDBJ databases">
        <title>Complete genome of Salinicola endophyticus HNIBRBA4755.</title>
        <authorList>
            <person name="Shin S.Y."/>
            <person name="Kang H."/>
            <person name="Song J."/>
        </authorList>
    </citation>
    <scope>NUCLEOTIDE SEQUENCE</scope>
    <source>
        <strain evidence="8">HNIBRBA4755</strain>
    </source>
</reference>
<organism evidence="8">
    <name type="scientific">Salinicola endophyticus</name>
    <dbReference type="NCBI Taxonomy" id="1949083"/>
    <lineage>
        <taxon>Bacteria</taxon>
        <taxon>Pseudomonadati</taxon>
        <taxon>Pseudomonadota</taxon>
        <taxon>Gammaproteobacteria</taxon>
        <taxon>Oceanospirillales</taxon>
        <taxon>Halomonadaceae</taxon>
        <taxon>Salinicola</taxon>
    </lineage>
</organism>
<feature type="transmembrane region" description="Helical" evidence="6">
    <location>
        <begin position="17"/>
        <end position="38"/>
    </location>
</feature>
<feature type="transmembrane region" description="Helical" evidence="6">
    <location>
        <begin position="278"/>
        <end position="298"/>
    </location>
</feature>
<dbReference type="InterPro" id="IPR005829">
    <property type="entry name" value="Sugar_transporter_CS"/>
</dbReference>
<dbReference type="InterPro" id="IPR011701">
    <property type="entry name" value="MFS"/>
</dbReference>
<keyword evidence="4 6" id="KW-1133">Transmembrane helix</keyword>
<feature type="transmembrane region" description="Helical" evidence="6">
    <location>
        <begin position="85"/>
        <end position="104"/>
    </location>
</feature>
<dbReference type="GO" id="GO:0022857">
    <property type="term" value="F:transmembrane transporter activity"/>
    <property type="evidence" value="ECO:0007669"/>
    <property type="project" value="InterPro"/>
</dbReference>
<dbReference type="Pfam" id="PF07690">
    <property type="entry name" value="MFS_1"/>
    <property type="match status" value="1"/>
</dbReference>
<evidence type="ECO:0000256" key="2">
    <source>
        <dbReference type="ARBA" id="ARBA00022475"/>
    </source>
</evidence>
<feature type="domain" description="Major facilitator superfamily (MFS) profile" evidence="7">
    <location>
        <begin position="16"/>
        <end position="396"/>
    </location>
</feature>
<dbReference type="SUPFAM" id="SSF103473">
    <property type="entry name" value="MFS general substrate transporter"/>
    <property type="match status" value="1"/>
</dbReference>
<evidence type="ECO:0000256" key="3">
    <source>
        <dbReference type="ARBA" id="ARBA00022692"/>
    </source>
</evidence>
<feature type="transmembrane region" description="Helical" evidence="6">
    <location>
        <begin position="242"/>
        <end position="271"/>
    </location>
</feature>
<evidence type="ECO:0000256" key="1">
    <source>
        <dbReference type="ARBA" id="ARBA00004651"/>
    </source>
</evidence>
<evidence type="ECO:0000256" key="5">
    <source>
        <dbReference type="ARBA" id="ARBA00023136"/>
    </source>
</evidence>
<feature type="transmembrane region" description="Helical" evidence="6">
    <location>
        <begin position="370"/>
        <end position="393"/>
    </location>
</feature>
<protein>
    <submittedName>
        <fullName evidence="8">MFS transporter</fullName>
    </submittedName>
</protein>
<dbReference type="AlphaFoldDB" id="A0AB74UD55"/>
<dbReference type="InterPro" id="IPR036259">
    <property type="entry name" value="MFS_trans_sf"/>
</dbReference>
<keyword evidence="2" id="KW-1003">Cell membrane</keyword>
<dbReference type="Gene3D" id="1.20.1250.20">
    <property type="entry name" value="MFS general substrate transporter like domains"/>
    <property type="match status" value="1"/>
</dbReference>
<feature type="transmembrane region" description="Helical" evidence="6">
    <location>
        <begin position="214"/>
        <end position="236"/>
    </location>
</feature>
<dbReference type="InterPro" id="IPR050189">
    <property type="entry name" value="MFS_Efflux_Transporters"/>
</dbReference>
<feature type="transmembrane region" description="Helical" evidence="6">
    <location>
        <begin position="144"/>
        <end position="163"/>
    </location>
</feature>
<keyword evidence="5 6" id="KW-0472">Membrane</keyword>